<dbReference type="Proteomes" id="UP001321760">
    <property type="component" value="Unassembled WGS sequence"/>
</dbReference>
<protein>
    <submittedName>
        <fullName evidence="1">Uncharacterized protein</fullName>
    </submittedName>
</protein>
<dbReference type="EMBL" id="MU866054">
    <property type="protein sequence ID" value="KAK4441884.1"/>
    <property type="molecule type" value="Genomic_DNA"/>
</dbReference>
<evidence type="ECO:0000313" key="1">
    <source>
        <dbReference type="EMBL" id="KAK4441884.1"/>
    </source>
</evidence>
<keyword evidence="2" id="KW-1185">Reference proteome</keyword>
<organism evidence="1 2">
    <name type="scientific">Podospora aff. communis PSN243</name>
    <dbReference type="NCBI Taxonomy" id="3040156"/>
    <lineage>
        <taxon>Eukaryota</taxon>
        <taxon>Fungi</taxon>
        <taxon>Dikarya</taxon>
        <taxon>Ascomycota</taxon>
        <taxon>Pezizomycotina</taxon>
        <taxon>Sordariomycetes</taxon>
        <taxon>Sordariomycetidae</taxon>
        <taxon>Sordariales</taxon>
        <taxon>Podosporaceae</taxon>
        <taxon>Podospora</taxon>
    </lineage>
</organism>
<sequence length="225" mass="24844">MAEAPMEMVESIDSNPLSSYQYMKMKIRTSPDGEDISVGTDSGTGRSFVDREFLKTTTHSIEKRDGTVKGILPGVGDMNEWATYEFWKPGHDDQGNPTLKFIKGGWVVDNLDAVVLLGNDWLDPYGASIDYPAQKIHLTKVGLSFPVTITPRGKPCVRKVKTTRKVTLLPGQRAYIPVTYKPLPNDRSLAFHSKHDAVINAVVDARTPQVVLCQNVTKGVITLSL</sequence>
<proteinExistence type="predicted"/>
<reference evidence="1" key="1">
    <citation type="journal article" date="2023" name="Mol. Phylogenet. Evol.">
        <title>Genome-scale phylogeny and comparative genomics of the fungal order Sordariales.</title>
        <authorList>
            <person name="Hensen N."/>
            <person name="Bonometti L."/>
            <person name="Westerberg I."/>
            <person name="Brannstrom I.O."/>
            <person name="Guillou S."/>
            <person name="Cros-Aarteil S."/>
            <person name="Calhoun S."/>
            <person name="Haridas S."/>
            <person name="Kuo A."/>
            <person name="Mondo S."/>
            <person name="Pangilinan J."/>
            <person name="Riley R."/>
            <person name="LaButti K."/>
            <person name="Andreopoulos B."/>
            <person name="Lipzen A."/>
            <person name="Chen C."/>
            <person name="Yan M."/>
            <person name="Daum C."/>
            <person name="Ng V."/>
            <person name="Clum A."/>
            <person name="Steindorff A."/>
            <person name="Ohm R.A."/>
            <person name="Martin F."/>
            <person name="Silar P."/>
            <person name="Natvig D.O."/>
            <person name="Lalanne C."/>
            <person name="Gautier V."/>
            <person name="Ament-Velasquez S.L."/>
            <person name="Kruys A."/>
            <person name="Hutchinson M.I."/>
            <person name="Powell A.J."/>
            <person name="Barry K."/>
            <person name="Miller A.N."/>
            <person name="Grigoriev I.V."/>
            <person name="Debuchy R."/>
            <person name="Gladieux P."/>
            <person name="Hiltunen Thoren M."/>
            <person name="Johannesson H."/>
        </authorList>
    </citation>
    <scope>NUCLEOTIDE SEQUENCE</scope>
    <source>
        <strain evidence="1">PSN243</strain>
    </source>
</reference>
<comment type="caution">
    <text evidence="1">The sequence shown here is derived from an EMBL/GenBank/DDBJ whole genome shotgun (WGS) entry which is preliminary data.</text>
</comment>
<evidence type="ECO:0000313" key="2">
    <source>
        <dbReference type="Proteomes" id="UP001321760"/>
    </source>
</evidence>
<name>A0AAV9FYI3_9PEZI</name>
<dbReference type="Gene3D" id="2.40.70.10">
    <property type="entry name" value="Acid Proteases"/>
    <property type="match status" value="1"/>
</dbReference>
<dbReference type="AlphaFoldDB" id="A0AAV9FYI3"/>
<gene>
    <name evidence="1" type="ORF">QBC34DRAFT_419537</name>
</gene>
<dbReference type="InterPro" id="IPR021109">
    <property type="entry name" value="Peptidase_aspartic_dom_sf"/>
</dbReference>
<accession>A0AAV9FYI3</accession>
<reference evidence="1" key="2">
    <citation type="submission" date="2023-05" db="EMBL/GenBank/DDBJ databases">
        <authorList>
            <consortium name="Lawrence Berkeley National Laboratory"/>
            <person name="Steindorff A."/>
            <person name="Hensen N."/>
            <person name="Bonometti L."/>
            <person name="Westerberg I."/>
            <person name="Brannstrom I.O."/>
            <person name="Guillou S."/>
            <person name="Cros-Aarteil S."/>
            <person name="Calhoun S."/>
            <person name="Haridas S."/>
            <person name="Kuo A."/>
            <person name="Mondo S."/>
            <person name="Pangilinan J."/>
            <person name="Riley R."/>
            <person name="Labutti K."/>
            <person name="Andreopoulos B."/>
            <person name="Lipzen A."/>
            <person name="Chen C."/>
            <person name="Yanf M."/>
            <person name="Daum C."/>
            <person name="Ng V."/>
            <person name="Clum A."/>
            <person name="Ohm R."/>
            <person name="Martin F."/>
            <person name="Silar P."/>
            <person name="Natvig D."/>
            <person name="Lalanne C."/>
            <person name="Gautier V."/>
            <person name="Ament-Velasquez S.L."/>
            <person name="Kruys A."/>
            <person name="Hutchinson M.I."/>
            <person name="Powell A.J."/>
            <person name="Barry K."/>
            <person name="Miller A.N."/>
            <person name="Grigoriev I.V."/>
            <person name="Debuchy R."/>
            <person name="Gladieux P."/>
            <person name="Thoren M.H."/>
            <person name="Johannesson H."/>
        </authorList>
    </citation>
    <scope>NUCLEOTIDE SEQUENCE</scope>
    <source>
        <strain evidence="1">PSN243</strain>
    </source>
</reference>